<dbReference type="AlphaFoldDB" id="E3HZJ2"/>
<dbReference type="KEGG" id="rva:Rvan_1784"/>
<accession>E3HZJ2</accession>
<feature type="region of interest" description="Disordered" evidence="1">
    <location>
        <begin position="1"/>
        <end position="31"/>
    </location>
</feature>
<evidence type="ECO:0000313" key="3">
    <source>
        <dbReference type="Proteomes" id="UP000001399"/>
    </source>
</evidence>
<dbReference type="EMBL" id="CP002292">
    <property type="protein sequence ID" value="ADP71027.1"/>
    <property type="molecule type" value="Genomic_DNA"/>
</dbReference>
<gene>
    <name evidence="2" type="ordered locus">Rvan_1784</name>
</gene>
<dbReference type="Proteomes" id="UP000001399">
    <property type="component" value="Chromosome"/>
</dbReference>
<protein>
    <submittedName>
        <fullName evidence="2">Uncharacterized protein</fullName>
    </submittedName>
</protein>
<sequence>MQNAGHLDGVKGRKRKYNISEQPHDLGTLRHGKSSLRLERIGRFGATPYNILSLNVRMGSLLPVTKARWQR</sequence>
<evidence type="ECO:0000313" key="2">
    <source>
        <dbReference type="EMBL" id="ADP71027.1"/>
    </source>
</evidence>
<organism evidence="2 3">
    <name type="scientific">Rhodomicrobium vannielii (strain ATCC 17100 / DSM 162 / LMG 4299 / NCIMB 10020 / ATH 3.1.1)</name>
    <dbReference type="NCBI Taxonomy" id="648757"/>
    <lineage>
        <taxon>Bacteria</taxon>
        <taxon>Pseudomonadati</taxon>
        <taxon>Pseudomonadota</taxon>
        <taxon>Alphaproteobacteria</taxon>
        <taxon>Hyphomicrobiales</taxon>
        <taxon>Hyphomicrobiaceae</taxon>
        <taxon>Rhodomicrobium</taxon>
    </lineage>
</organism>
<proteinExistence type="predicted"/>
<keyword evidence="3" id="KW-1185">Reference proteome</keyword>
<evidence type="ECO:0000256" key="1">
    <source>
        <dbReference type="SAM" id="MobiDB-lite"/>
    </source>
</evidence>
<dbReference type="HOGENOM" id="CLU_2737438_0_0_5"/>
<reference evidence="3" key="1">
    <citation type="journal article" date="2011" name="J. Bacteriol.">
        <title>Genome sequences of eight morphologically diverse alphaproteobacteria.</title>
        <authorList>
            <consortium name="US DOE Joint Genome Institute"/>
            <person name="Brown P.J."/>
            <person name="Kysela D.T."/>
            <person name="Buechlein A."/>
            <person name="Hemmerich C."/>
            <person name="Brun Y.V."/>
        </authorList>
    </citation>
    <scope>NUCLEOTIDE SEQUENCE [LARGE SCALE GENOMIC DNA]</scope>
    <source>
        <strain evidence="3">ATCC 17100 / ATH 3.1.1 / DSM 162 / LMG 4299</strain>
    </source>
</reference>
<name>E3HZJ2_RHOVT</name>